<feature type="transmembrane region" description="Helical" evidence="2">
    <location>
        <begin position="91"/>
        <end position="113"/>
    </location>
</feature>
<evidence type="ECO:0000256" key="2">
    <source>
        <dbReference type="SAM" id="Phobius"/>
    </source>
</evidence>
<feature type="transmembrane region" description="Helical" evidence="2">
    <location>
        <begin position="191"/>
        <end position="215"/>
    </location>
</feature>
<dbReference type="EMBL" id="CP157762">
    <property type="protein sequence ID" value="XBP94298.1"/>
    <property type="molecule type" value="Genomic_DNA"/>
</dbReference>
<reference evidence="3" key="1">
    <citation type="submission" date="2024-01" db="EMBL/GenBank/DDBJ databases">
        <title>The genome sequence of Micromonospora mangrovi CCTCC AA 2012012.</title>
        <authorList>
            <person name="Gao J."/>
        </authorList>
    </citation>
    <scope>NUCLEOTIDE SEQUENCE</scope>
    <source>
        <strain evidence="3">CCTCC AA 2012012</strain>
    </source>
</reference>
<feature type="region of interest" description="Disordered" evidence="1">
    <location>
        <begin position="1"/>
        <end position="25"/>
    </location>
</feature>
<feature type="transmembrane region" description="Helical" evidence="2">
    <location>
        <begin position="35"/>
        <end position="54"/>
    </location>
</feature>
<feature type="transmembrane region" description="Helical" evidence="2">
    <location>
        <begin position="394"/>
        <end position="413"/>
    </location>
</feature>
<dbReference type="PANTHER" id="PTHR36840">
    <property type="entry name" value="BLL5714 PROTEIN"/>
    <property type="match status" value="1"/>
</dbReference>
<organism evidence="4">
    <name type="scientific">Micromonospora sp. CCTCC AA 2012012</name>
    <dbReference type="NCBI Taxonomy" id="3111921"/>
    <lineage>
        <taxon>Bacteria</taxon>
        <taxon>Bacillati</taxon>
        <taxon>Actinomycetota</taxon>
        <taxon>Actinomycetes</taxon>
        <taxon>Micromonosporales</taxon>
        <taxon>Micromonosporaceae</taxon>
        <taxon>Micromonospora</taxon>
    </lineage>
</organism>
<keyword evidence="2" id="KW-0812">Transmembrane</keyword>
<dbReference type="RefSeq" id="WP_350934085.1">
    <property type="nucleotide sequence ID" value="NZ_CP157762.1"/>
</dbReference>
<dbReference type="EMBL" id="CP159342">
    <property type="protein sequence ID" value="XCH74997.1"/>
    <property type="molecule type" value="Genomic_DNA"/>
</dbReference>
<evidence type="ECO:0000256" key="1">
    <source>
        <dbReference type="SAM" id="MobiDB-lite"/>
    </source>
</evidence>
<accession>A0AAU8HII6</accession>
<feature type="transmembrane region" description="Helical" evidence="2">
    <location>
        <begin position="157"/>
        <end position="176"/>
    </location>
</feature>
<evidence type="ECO:0000313" key="3">
    <source>
        <dbReference type="EMBL" id="XBP94298.1"/>
    </source>
</evidence>
<proteinExistence type="predicted"/>
<feature type="transmembrane region" description="Helical" evidence="2">
    <location>
        <begin position="369"/>
        <end position="388"/>
    </location>
</feature>
<feature type="transmembrane region" description="Helical" evidence="2">
    <location>
        <begin position="302"/>
        <end position="321"/>
    </location>
</feature>
<feature type="transmembrane region" description="Helical" evidence="2">
    <location>
        <begin position="227"/>
        <end position="247"/>
    </location>
</feature>
<keyword evidence="2" id="KW-0472">Membrane</keyword>
<feature type="transmembrane region" description="Helical" evidence="2">
    <location>
        <begin position="60"/>
        <end position="79"/>
    </location>
</feature>
<feature type="transmembrane region" description="Helical" evidence="2">
    <location>
        <begin position="253"/>
        <end position="281"/>
    </location>
</feature>
<reference evidence="4" key="2">
    <citation type="submission" date="2024-06" db="EMBL/GenBank/DDBJ databases">
        <title>Micromonospora mangrovi CCTCC AA 2012012 genome sequences.</title>
        <authorList>
            <person name="Gao J."/>
        </authorList>
    </citation>
    <scope>NUCLEOTIDE SEQUENCE</scope>
    <source>
        <strain evidence="4">CCTCC AA 2012012</strain>
    </source>
</reference>
<dbReference type="PANTHER" id="PTHR36840:SF1">
    <property type="entry name" value="BLL5714 PROTEIN"/>
    <property type="match status" value="1"/>
</dbReference>
<evidence type="ECO:0000313" key="4">
    <source>
        <dbReference type="EMBL" id="XCH74997.1"/>
    </source>
</evidence>
<feature type="transmembrane region" description="Helical" evidence="2">
    <location>
        <begin position="125"/>
        <end position="145"/>
    </location>
</feature>
<sequence>MSWETARVGNGGGGARWSRGVQPGGPGSRTTRLELFYDLVFVFAFLTVTSITATVPTPVNLFRCLLVLALLWWCWTGFAGLGNAVRADQGVLPVVGVVTVAATFLLTLSMPGAFVDRPGGLNGPLTFATCYFLVRAGQLAIFGWLARGDPVRLRRWLLLAALPLVATVLLAVAGTVPQRLADRPTAIAVQLALWTAALAVEYGGGMTLGGAYWVVVSAGHWAERHALMVLVALGESIIALGIGPKFISGLPLTWPVVIAAVLGIAITAVLWWAYFDTLAFAVEQALHHTREPAARARMARDVYTWLHLPMIAGIIFFALGIKDLLAESAAPDTPPWGEPLGGFWIVVLYGGVGVYLLGLVACALRALRVVHWPLLVAVGLLALVAPVAARLPELAALVLLAVLCLAAVVAETLSEDGRRRQVRQLALEEQLAAEEEQSRWRRQHL</sequence>
<keyword evidence="2" id="KW-1133">Transmembrane helix</keyword>
<name>A0AAU8HII6_9ACTN</name>
<protein>
    <submittedName>
        <fullName evidence="4">Low temperature requirement protein A</fullName>
    </submittedName>
</protein>
<dbReference type="InterPro" id="IPR010640">
    <property type="entry name" value="Low_temperature_requirement_A"/>
</dbReference>
<dbReference type="Pfam" id="PF06772">
    <property type="entry name" value="LtrA"/>
    <property type="match status" value="1"/>
</dbReference>
<feature type="transmembrane region" description="Helical" evidence="2">
    <location>
        <begin position="341"/>
        <end position="362"/>
    </location>
</feature>
<gene>
    <name evidence="4" type="ORF">ABUL08_02465</name>
    <name evidence="3" type="ORF">VK199_02460</name>
</gene>
<dbReference type="AlphaFoldDB" id="A0AAU8HII6"/>